<gene>
    <name evidence="1" type="ORF">HNY73_006539</name>
</gene>
<keyword evidence="2" id="KW-1185">Reference proteome</keyword>
<proteinExistence type="predicted"/>
<comment type="caution">
    <text evidence="1">The sequence shown here is derived from an EMBL/GenBank/DDBJ whole genome shotgun (WGS) entry which is preliminary data.</text>
</comment>
<dbReference type="EMBL" id="JABXBU010000012">
    <property type="protein sequence ID" value="KAF8788506.1"/>
    <property type="molecule type" value="Genomic_DNA"/>
</dbReference>
<organism evidence="1 2">
    <name type="scientific">Argiope bruennichi</name>
    <name type="common">Wasp spider</name>
    <name type="synonym">Aranea bruennichi</name>
    <dbReference type="NCBI Taxonomy" id="94029"/>
    <lineage>
        <taxon>Eukaryota</taxon>
        <taxon>Metazoa</taxon>
        <taxon>Ecdysozoa</taxon>
        <taxon>Arthropoda</taxon>
        <taxon>Chelicerata</taxon>
        <taxon>Arachnida</taxon>
        <taxon>Araneae</taxon>
        <taxon>Araneomorphae</taxon>
        <taxon>Entelegynae</taxon>
        <taxon>Araneoidea</taxon>
        <taxon>Araneidae</taxon>
        <taxon>Argiope</taxon>
    </lineage>
</organism>
<sequence length="554" mass="64373">MYFIASMSLYCEQQKLHSLEETSDFFVAKNVYLYDVTESGMRDMELDAFYSFYLSQAQFEKTPKSVILHRIHYFDFREIMRVYKMFEIANYSEIESDIIFMRLQEFFNSLQFLPRYDSLTSSGYFNKPLTLYECLNIERFAGQSSAQDCRGFVSNWLQLLSWWRLANVRLQETYKQIYHLMRLRKSRMSSRLCSKIAESFINLDALMANLDLHHGSAELAALRQCFSLSRNIPNGRVFVPNYECNFGAPKDILFCNISEDSKLIAFVVGCSFHNINICFMIQRVIVCKLEDADLLENIARALKPLTVEFFFDVICPLRIGVKFDTYIVSVFESCMGNFEQYALALKKSRDGNEIVENTLEHTIHVWIRTLKHCIDISLHDNQILTFFQDEAKAVITNSIEQLVSDVLRNGVFLAYKVFQNDFVTENILLELAIHQLKAHNAGLFEVSCAQVAYSLVSAYKIMHNKSPYPEGCFWQPESFPRREFVAFIDELRGTCGLQRLGTENASTRLDHWLQEMQHSLSSGLRKELHDLTVLAQQGNELLDKAKYFQDLENS</sequence>
<dbReference type="AlphaFoldDB" id="A0A8T0FBG5"/>
<accession>A0A8T0FBG5</accession>
<name>A0A8T0FBG5_ARGBR</name>
<dbReference type="Proteomes" id="UP000807504">
    <property type="component" value="Unassembled WGS sequence"/>
</dbReference>
<reference evidence="1" key="1">
    <citation type="journal article" date="2020" name="bioRxiv">
        <title>Chromosome-level reference genome of the European wasp spider Argiope bruennichi: a resource for studies on range expansion and evolutionary adaptation.</title>
        <authorList>
            <person name="Sheffer M.M."/>
            <person name="Hoppe A."/>
            <person name="Krehenwinkel H."/>
            <person name="Uhl G."/>
            <person name="Kuss A.W."/>
            <person name="Jensen L."/>
            <person name="Jensen C."/>
            <person name="Gillespie R.G."/>
            <person name="Hoff K.J."/>
            <person name="Prost S."/>
        </authorList>
    </citation>
    <scope>NUCLEOTIDE SEQUENCE</scope>
</reference>
<evidence type="ECO:0000313" key="2">
    <source>
        <dbReference type="Proteomes" id="UP000807504"/>
    </source>
</evidence>
<evidence type="ECO:0000313" key="1">
    <source>
        <dbReference type="EMBL" id="KAF8788506.1"/>
    </source>
</evidence>
<reference evidence="1" key="2">
    <citation type="submission" date="2020-06" db="EMBL/GenBank/DDBJ databases">
        <authorList>
            <person name="Sheffer M."/>
        </authorList>
    </citation>
    <scope>NUCLEOTIDE SEQUENCE</scope>
</reference>
<protein>
    <submittedName>
        <fullName evidence="1">Uncharacterized protein</fullName>
    </submittedName>
</protein>